<feature type="signal peptide" evidence="1">
    <location>
        <begin position="1"/>
        <end position="26"/>
    </location>
</feature>
<evidence type="ECO:0000259" key="2">
    <source>
        <dbReference type="Pfam" id="PF02836"/>
    </source>
</evidence>
<protein>
    <submittedName>
        <fullName evidence="3">Beta-galactosidase</fullName>
    </submittedName>
</protein>
<gene>
    <name evidence="3" type="ORF">BFP71_13780</name>
</gene>
<feature type="chain" id="PRO_5009185744" evidence="1">
    <location>
        <begin position="27"/>
        <end position="443"/>
    </location>
</feature>
<dbReference type="RefSeq" id="WP_069836037.1">
    <property type="nucleotide sequence ID" value="NZ_MDGQ01000005.1"/>
</dbReference>
<keyword evidence="4" id="KW-1185">Reference proteome</keyword>
<sequence>MIFKSKPSFKSLLILFTAIIFLGCQATKDQEDDTVDISKSEIRQTAEGYQLFVNDEPFYIQGAGLEFGSIPKLAAHGANSFRTWRTDNGQRSGKEVLDDALKYGLKVTMGIDVGRERLGFDYDDEAAVKAQLERIRGEVMELKDHPALIIWGIGNELNHHSENPKVWDAVNEISKMIHEVDPNHLTTTSLAGMNKEYVDLIKERAPDLDVLSVQMYAEVEILPEQIKKSGWEGPMMVTEWGATGYWEVGNTEWGAPLENNSSVKADFYRSRFRKAIESQKKQVIGSYVFLWGQKQERTPTWFGMFMPDGRETESIDAMHYIWNGEWPDNRTPRINDFKLESQVAENNIKLKSGKSYQAMVDVVDPDGDPLTYRWEIMKESTTNATGGDAEEVPEVIEGLIKSEPGSDVTFSAPMEEGAYRLFIYVDDNNEHTAHANIPFFVNK</sequence>
<proteinExistence type="predicted"/>
<organism evidence="3 4">
    <name type="scientific">Roseivirga misakiensis</name>
    <dbReference type="NCBI Taxonomy" id="1563681"/>
    <lineage>
        <taxon>Bacteria</taxon>
        <taxon>Pseudomonadati</taxon>
        <taxon>Bacteroidota</taxon>
        <taxon>Cytophagia</taxon>
        <taxon>Cytophagales</taxon>
        <taxon>Roseivirgaceae</taxon>
        <taxon>Roseivirga</taxon>
    </lineage>
</organism>
<dbReference type="SUPFAM" id="SSF51445">
    <property type="entry name" value="(Trans)glycosidases"/>
    <property type="match status" value="1"/>
</dbReference>
<dbReference type="GO" id="GO:0005975">
    <property type="term" value="P:carbohydrate metabolic process"/>
    <property type="evidence" value="ECO:0007669"/>
    <property type="project" value="InterPro"/>
</dbReference>
<feature type="domain" description="Glycoside hydrolase family 2 catalytic" evidence="2">
    <location>
        <begin position="103"/>
        <end position="281"/>
    </location>
</feature>
<dbReference type="Gene3D" id="3.20.20.80">
    <property type="entry name" value="Glycosidases"/>
    <property type="match status" value="1"/>
</dbReference>
<dbReference type="OrthoDB" id="9801077at2"/>
<dbReference type="InterPro" id="IPR017853">
    <property type="entry name" value="GH"/>
</dbReference>
<dbReference type="InterPro" id="IPR006103">
    <property type="entry name" value="Glyco_hydro_2_cat"/>
</dbReference>
<dbReference type="InterPro" id="IPR013783">
    <property type="entry name" value="Ig-like_fold"/>
</dbReference>
<dbReference type="AlphaFoldDB" id="A0A1E5SZI4"/>
<evidence type="ECO:0000256" key="1">
    <source>
        <dbReference type="SAM" id="SignalP"/>
    </source>
</evidence>
<evidence type="ECO:0000313" key="4">
    <source>
        <dbReference type="Proteomes" id="UP000095552"/>
    </source>
</evidence>
<dbReference type="PROSITE" id="PS51257">
    <property type="entry name" value="PROKAR_LIPOPROTEIN"/>
    <property type="match status" value="1"/>
</dbReference>
<dbReference type="Proteomes" id="UP000095552">
    <property type="component" value="Unassembled WGS sequence"/>
</dbReference>
<keyword evidence="1" id="KW-0732">Signal</keyword>
<dbReference type="EMBL" id="MDGQ01000005">
    <property type="protein sequence ID" value="OEK04532.1"/>
    <property type="molecule type" value="Genomic_DNA"/>
</dbReference>
<reference evidence="3 4" key="1">
    <citation type="submission" date="2016-08" db="EMBL/GenBank/DDBJ databases">
        <title>Draft genome of Fabibacter sp. strain SK-8.</title>
        <authorList>
            <person name="Wong S.-K."/>
            <person name="Hamasaki K."/>
            <person name="Yoshizawa S."/>
        </authorList>
    </citation>
    <scope>NUCLEOTIDE SEQUENCE [LARGE SCALE GENOMIC DNA]</scope>
    <source>
        <strain evidence="3 4">SK-8</strain>
    </source>
</reference>
<dbReference type="Gene3D" id="2.60.40.10">
    <property type="entry name" value="Immunoglobulins"/>
    <property type="match status" value="1"/>
</dbReference>
<name>A0A1E5SZI4_9BACT</name>
<dbReference type="STRING" id="1563681.BFP71_13780"/>
<evidence type="ECO:0000313" key="3">
    <source>
        <dbReference type="EMBL" id="OEK04532.1"/>
    </source>
</evidence>
<accession>A0A1E5SZI4</accession>
<comment type="caution">
    <text evidence="3">The sequence shown here is derived from an EMBL/GenBank/DDBJ whole genome shotgun (WGS) entry which is preliminary data.</text>
</comment>
<dbReference type="GO" id="GO:0004553">
    <property type="term" value="F:hydrolase activity, hydrolyzing O-glycosyl compounds"/>
    <property type="evidence" value="ECO:0007669"/>
    <property type="project" value="InterPro"/>
</dbReference>
<dbReference type="Pfam" id="PF02836">
    <property type="entry name" value="Glyco_hydro_2_C"/>
    <property type="match status" value="1"/>
</dbReference>